<reference evidence="8 9" key="1">
    <citation type="submission" date="2019-07" db="EMBL/GenBank/DDBJ databases">
        <title>Genomic Encyclopedia of Type Strains, Phase IV (KMG-IV): sequencing the most valuable type-strain genomes for metagenomic binning, comparative biology and taxonomic classification.</title>
        <authorList>
            <person name="Goeker M."/>
        </authorList>
    </citation>
    <scope>NUCLEOTIDE SEQUENCE [LARGE SCALE GENOMIC DNA]</scope>
    <source>
        <strain evidence="8 9">SS015</strain>
    </source>
</reference>
<feature type="transmembrane region" description="Helical" evidence="7">
    <location>
        <begin position="370"/>
        <end position="390"/>
    </location>
</feature>
<dbReference type="Pfam" id="PF03916">
    <property type="entry name" value="NrfD"/>
    <property type="match status" value="1"/>
</dbReference>
<dbReference type="RefSeq" id="WP_246140253.1">
    <property type="nucleotide sequence ID" value="NZ_VNIB01000013.1"/>
</dbReference>
<evidence type="ECO:0000256" key="4">
    <source>
        <dbReference type="ARBA" id="ARBA00022692"/>
    </source>
</evidence>
<name>A0A5D3WFK3_9BACT</name>
<dbReference type="EMBL" id="VNIB01000013">
    <property type="protein sequence ID" value="TYO96639.1"/>
    <property type="molecule type" value="Genomic_DNA"/>
</dbReference>
<evidence type="ECO:0000256" key="5">
    <source>
        <dbReference type="ARBA" id="ARBA00022989"/>
    </source>
</evidence>
<sequence length="403" mass="44436">MTQRSIVNGMTLNELESLLVGRIKSGSNAYYLALLLCALVMLAGSVAGLQATVGGHHIYYGVSREVPWGILISTYVFFVVTSTGLCLVSAIGHVFGVSDYMPIAKRSVFLSIVTILAGFLVISAEIKVPIKMMLYNIISPNLTSNIWWMGTLYGVYLMFMFIEFACLLIDRHRTAVTFGFLGAVAGIAAHSNLGAVFGLLNGREFWHGPYMPIYFITSAMMTGTAVIIFFHLLAYRVNRRQLDAPMARSLDMVRRLAILLICVIAFFTVWKILSGIAGMPEGKYQAVMALLTGPYAINFWVFEVGLALLLPLVLFLTGRNRPRQLLIASGLMILGIFIMRYDLVIVGEVVPVFHGLGVNEFKGLLSYRPSLHELVITLGGFGMVGFLFLLGEKIFDGHKVDLH</sequence>
<gene>
    <name evidence="8" type="ORF">EDC39_11328</name>
</gene>
<feature type="transmembrane region" description="Helical" evidence="7">
    <location>
        <begin position="107"/>
        <end position="126"/>
    </location>
</feature>
<feature type="transmembrane region" description="Helical" evidence="7">
    <location>
        <begin position="297"/>
        <end position="318"/>
    </location>
</feature>
<evidence type="ECO:0000256" key="7">
    <source>
        <dbReference type="SAM" id="Phobius"/>
    </source>
</evidence>
<dbReference type="GO" id="GO:0005886">
    <property type="term" value="C:plasma membrane"/>
    <property type="evidence" value="ECO:0007669"/>
    <property type="project" value="UniProtKB-SubCell"/>
</dbReference>
<dbReference type="Gene3D" id="1.20.1630.10">
    <property type="entry name" value="Formate dehydrogenase/DMSO reductase domain"/>
    <property type="match status" value="1"/>
</dbReference>
<feature type="transmembrane region" description="Helical" evidence="7">
    <location>
        <begin position="176"/>
        <end position="200"/>
    </location>
</feature>
<comment type="caution">
    <text evidence="8">The sequence shown here is derived from an EMBL/GenBank/DDBJ whole genome shotgun (WGS) entry which is preliminary data.</text>
</comment>
<evidence type="ECO:0000256" key="3">
    <source>
        <dbReference type="ARBA" id="ARBA00022475"/>
    </source>
</evidence>
<keyword evidence="6 7" id="KW-0472">Membrane</keyword>
<keyword evidence="9" id="KW-1185">Reference proteome</keyword>
<keyword evidence="3" id="KW-1003">Cell membrane</keyword>
<comment type="subcellular location">
    <subcellularLocation>
        <location evidence="1">Cell membrane</location>
        <topology evidence="1">Multi-pass membrane protein</topology>
    </subcellularLocation>
</comment>
<dbReference type="PANTHER" id="PTHR34856:SF2">
    <property type="entry name" value="PROTEIN NRFD"/>
    <property type="match status" value="1"/>
</dbReference>
<evidence type="ECO:0000256" key="2">
    <source>
        <dbReference type="ARBA" id="ARBA00008929"/>
    </source>
</evidence>
<keyword evidence="5 7" id="KW-1133">Transmembrane helix</keyword>
<feature type="transmembrane region" description="Helical" evidence="7">
    <location>
        <begin position="212"/>
        <end position="235"/>
    </location>
</feature>
<proteinExistence type="inferred from homology"/>
<dbReference type="AlphaFoldDB" id="A0A5D3WFK3"/>
<evidence type="ECO:0000313" key="9">
    <source>
        <dbReference type="Proteomes" id="UP000324159"/>
    </source>
</evidence>
<evidence type="ECO:0000256" key="6">
    <source>
        <dbReference type="ARBA" id="ARBA00023136"/>
    </source>
</evidence>
<comment type="similarity">
    <text evidence="2">Belongs to the NrfD family.</text>
</comment>
<feature type="transmembrane region" description="Helical" evidence="7">
    <location>
        <begin position="325"/>
        <end position="350"/>
    </location>
</feature>
<feature type="transmembrane region" description="Helical" evidence="7">
    <location>
        <begin position="29"/>
        <end position="48"/>
    </location>
</feature>
<protein>
    <submittedName>
        <fullName evidence="8">Molybdopterin-containing oxidoreductase family membrane subunit</fullName>
    </submittedName>
</protein>
<dbReference type="InterPro" id="IPR052049">
    <property type="entry name" value="Electron_transfer_protein"/>
</dbReference>
<evidence type="ECO:0000256" key="1">
    <source>
        <dbReference type="ARBA" id="ARBA00004651"/>
    </source>
</evidence>
<organism evidence="8 9">
    <name type="scientific">Geothermobacter ehrlichii</name>
    <dbReference type="NCBI Taxonomy" id="213224"/>
    <lineage>
        <taxon>Bacteria</taxon>
        <taxon>Pseudomonadati</taxon>
        <taxon>Thermodesulfobacteriota</taxon>
        <taxon>Desulfuromonadia</taxon>
        <taxon>Desulfuromonadales</taxon>
        <taxon>Geothermobacteraceae</taxon>
        <taxon>Geothermobacter</taxon>
    </lineage>
</organism>
<dbReference type="InterPro" id="IPR005614">
    <property type="entry name" value="NrfD-like"/>
</dbReference>
<keyword evidence="4 7" id="KW-0812">Transmembrane</keyword>
<dbReference type="PANTHER" id="PTHR34856">
    <property type="entry name" value="PROTEIN NRFD"/>
    <property type="match status" value="1"/>
</dbReference>
<dbReference type="Proteomes" id="UP000324159">
    <property type="component" value="Unassembled WGS sequence"/>
</dbReference>
<evidence type="ECO:0000313" key="8">
    <source>
        <dbReference type="EMBL" id="TYO96639.1"/>
    </source>
</evidence>
<feature type="transmembrane region" description="Helical" evidence="7">
    <location>
        <begin position="68"/>
        <end position="95"/>
    </location>
</feature>
<feature type="transmembrane region" description="Helical" evidence="7">
    <location>
        <begin position="256"/>
        <end position="277"/>
    </location>
</feature>
<accession>A0A5D3WFK3</accession>
<feature type="transmembrane region" description="Helical" evidence="7">
    <location>
        <begin position="146"/>
        <end position="169"/>
    </location>
</feature>